<comment type="caution">
    <text evidence="2">The sequence shown here is derived from an EMBL/GenBank/DDBJ whole genome shotgun (WGS) entry which is preliminary data.</text>
</comment>
<accession>A0ABN2UFS9</accession>
<protein>
    <submittedName>
        <fullName evidence="2">Uncharacterized protein</fullName>
    </submittedName>
</protein>
<dbReference type="EMBL" id="BAAANB010000021">
    <property type="protein sequence ID" value="GAA2035216.1"/>
    <property type="molecule type" value="Genomic_DNA"/>
</dbReference>
<evidence type="ECO:0000313" key="3">
    <source>
        <dbReference type="Proteomes" id="UP001501285"/>
    </source>
</evidence>
<evidence type="ECO:0000256" key="1">
    <source>
        <dbReference type="SAM" id="SignalP"/>
    </source>
</evidence>
<keyword evidence="1" id="KW-0732">Signal</keyword>
<gene>
    <name evidence="2" type="ORF">GCM10009740_27590</name>
</gene>
<sequence length="329" mass="32605">MPRPAIRRRGLAAALVCAAMLSACTGNSDGSTGATGSGDPAVTADAAQQAASASVAAAATSSLDATAGGGAARQKAFAGAALQSANAYAKTLPGRTSAEKADAELATTGVKVLAVSRSGDKPQQILAQTTLKKTGAAVLVLLVGDGSGTTFKAAAVTPMLPDAKLDALDPAADGSAAIGDGKGLATSPEIALAAFAASVKFPAPTPTKVLADDPLSEQLRQSARAQSQALNNQGAFTQEHDPKGVLGGLRLKGGNGAIVFAHLVRNDAIAMRTPVKLTPAKELTLLTGIKQITTEANLTSNEILAIVIPASGQARVVAASDQLVAGSGR</sequence>
<evidence type="ECO:0000313" key="2">
    <source>
        <dbReference type="EMBL" id="GAA2035216.1"/>
    </source>
</evidence>
<dbReference type="PROSITE" id="PS51257">
    <property type="entry name" value="PROKAR_LIPOPROTEIN"/>
    <property type="match status" value="1"/>
</dbReference>
<organism evidence="2 3">
    <name type="scientific">Terrabacter terrae</name>
    <dbReference type="NCBI Taxonomy" id="318434"/>
    <lineage>
        <taxon>Bacteria</taxon>
        <taxon>Bacillati</taxon>
        <taxon>Actinomycetota</taxon>
        <taxon>Actinomycetes</taxon>
        <taxon>Micrococcales</taxon>
        <taxon>Intrasporangiaceae</taxon>
        <taxon>Terrabacter</taxon>
    </lineage>
</organism>
<keyword evidence="3" id="KW-1185">Reference proteome</keyword>
<dbReference type="RefSeq" id="WP_343992283.1">
    <property type="nucleotide sequence ID" value="NZ_BAAANB010000021.1"/>
</dbReference>
<proteinExistence type="predicted"/>
<feature type="signal peptide" evidence="1">
    <location>
        <begin position="1"/>
        <end position="28"/>
    </location>
</feature>
<feature type="chain" id="PRO_5046648323" evidence="1">
    <location>
        <begin position="29"/>
        <end position="329"/>
    </location>
</feature>
<reference evidence="2 3" key="1">
    <citation type="journal article" date="2019" name="Int. J. Syst. Evol. Microbiol.">
        <title>The Global Catalogue of Microorganisms (GCM) 10K type strain sequencing project: providing services to taxonomists for standard genome sequencing and annotation.</title>
        <authorList>
            <consortium name="The Broad Institute Genomics Platform"/>
            <consortium name="The Broad Institute Genome Sequencing Center for Infectious Disease"/>
            <person name="Wu L."/>
            <person name="Ma J."/>
        </authorList>
    </citation>
    <scope>NUCLEOTIDE SEQUENCE [LARGE SCALE GENOMIC DNA]</scope>
    <source>
        <strain evidence="2 3">JCM 14283</strain>
    </source>
</reference>
<dbReference type="Proteomes" id="UP001501285">
    <property type="component" value="Unassembled WGS sequence"/>
</dbReference>
<name>A0ABN2UFS9_9MICO</name>